<feature type="domain" description="Fibronectin type-III" evidence="4">
    <location>
        <begin position="540"/>
        <end position="629"/>
    </location>
</feature>
<accession>A0A7E4ZXZ0</accession>
<feature type="region of interest" description="Disordered" evidence="2">
    <location>
        <begin position="1337"/>
        <end position="1364"/>
    </location>
</feature>
<feature type="domain" description="Fibronectin type-III" evidence="4">
    <location>
        <begin position="657"/>
        <end position="746"/>
    </location>
</feature>
<dbReference type="InterPro" id="IPR003961">
    <property type="entry name" value="FN3_dom"/>
</dbReference>
<feature type="region of interest" description="Disordered" evidence="2">
    <location>
        <begin position="736"/>
        <end position="777"/>
    </location>
</feature>
<sequence length="1541" mass="165610">MTATSYAPMHFGASAPQPSSSFAQDSDCGSSSGVGGSGVLKHDDASSLGSDSRDSSAPPPAVASVPPPTNVHPHLQHHMNPMSVPPPTAFTSPPPAIFMQQRHQFNANRPPPRPHFYTMTYNYDQNGCTSAPSATTTSGSTAPGSTAPSGQGLLSTGPNSNATPPGIVTNGSNAPLPNMSPMPSNGGINDIYVHVQPGETITLLAANNDDKHIKGPATIRMIGQNNATPMALPLRVPHGHLVQQILDEQGRLKHVILSPQQNTPNANAAGVSPNRGVPAVPTISKQHSAIPSTSTDLGASPKSLSPPSIPYPPQALMGTDLLMGGGAHQDMATLAAVAAAAGFPSPIGRGPWSNGVNTKRAGNVPVMPMVPGIDYSTYHGQGYIPPQAHPSFVNHINAAPSGDLADDRYDLFEEDERERLQETLDLIQPPTIVKIQAKEVELSWQELDTSEAAASGGPFPQIDASEFTYEIFVYDGTSRRPAQQYRCEVVPGSQNIMRLPRLRPNSDYSVTIRANLPSRDLYGNASTPVNFRTLPLLPEQPAAPKIGQRTPTTLNVSWRYNGNVTVTAFVIQYSKAKNDNYVVAYEGGSEFCKITHLEPATAYRVRIVARSEYGDSEPSPPTYAQTSAEQVVVVNNNNNNRVSVVPQPSTAVAYKLPPPQIIACYNRSVKLLWAPLYDPNSYTLEYSDGRMNDWRAVLDDCYNSSGNGATVNGLASNREYHFRLHVITDTGAQLRSETVSGRTRRDQYENSSYSQASSTYYDNSGAQGTGTGTTQGRDRLQAPVQIATTSIDPCTIEVSWKYPGREFDALGFVLEGSSAASPGEWKVCYRGTATRAVINDPTLTGFRVQATNLRKHTTGPWSDAYYIKRKSTPASLQSVEEPIQLATVSHQTAAAPSVVAPVASPTTIATCSTPKLYNITWSSMEVQWQVEGPLPESDSTPTLLYELQRLDVQPVIVYSGDQTQTSLDGLKPVEHVQVRARAVVLDVSGRRLEGEWSQIASACTSCAAPSAPANLRIVIDASGKASLVWDAPTELNGADVRHYVVRTTRAAEEDEDATTVNQTTKAEFPLASLVPSQSYGFTVSAVNKGGESEPSEVLNYDTPATEPEAPQELHVEALSSSELSLAWTPGSDNGSPISAYKLTVHELSADSRSASKHLVAQHQLSGDTLAFVAGKLNPQTLYELEIVAENTQGTSEAAVIRCETFAVPPDAPVLTCSQAYSNMLKLKWTPIASTAYPEPSYFYLEKENDVGTFSLVFEGEARSTKVRGLRDHAVHRFRIRSAHARGIPSQMGKWSQVYEFVTTAPPPPAPRSAPTVTESAANLFQFEWPIVKAVSTSSTSAGSNNNAGESEGEQASGSATPASSSSTSAVFYRLQIAPKADRRSVFEAWKTVYEGSCPSSTISLPPTSGTRMARVFALQRTPTGEELCSMPSAILQFTSVHAVTDSPRKRLNKAAAASSGTTGGSSTPTATASDDDMTPNHRTTLALYRSSRMSTYKRCKRFLINLRRTISERNNALATMFQMAFFVIALTIALLLNNLYL</sequence>
<keyword evidence="5" id="KW-1185">Reference proteome</keyword>
<keyword evidence="3" id="KW-0812">Transmembrane</keyword>
<evidence type="ECO:0000259" key="4">
    <source>
        <dbReference type="PROSITE" id="PS50853"/>
    </source>
</evidence>
<feature type="compositionally biased region" description="Polar residues" evidence="2">
    <location>
        <begin position="152"/>
        <end position="165"/>
    </location>
</feature>
<dbReference type="Gene3D" id="2.60.40.10">
    <property type="entry name" value="Immunoglobulins"/>
    <property type="match status" value="8"/>
</dbReference>
<evidence type="ECO:0000313" key="6">
    <source>
        <dbReference type="WBParaSite" id="Pan_g24028.t1"/>
    </source>
</evidence>
<keyword evidence="3" id="KW-0472">Membrane</keyword>
<feature type="domain" description="Fibronectin type-III" evidence="4">
    <location>
        <begin position="1211"/>
        <end position="1306"/>
    </location>
</feature>
<feature type="domain" description="Fibronectin type-III" evidence="4">
    <location>
        <begin position="1011"/>
        <end position="1105"/>
    </location>
</feature>
<feature type="compositionally biased region" description="Pro residues" evidence="2">
    <location>
        <begin position="57"/>
        <end position="70"/>
    </location>
</feature>
<dbReference type="CDD" id="cd00063">
    <property type="entry name" value="FN3"/>
    <property type="match status" value="5"/>
</dbReference>
<dbReference type="SUPFAM" id="SSF49265">
    <property type="entry name" value="Fibronectin type III"/>
    <property type="match status" value="4"/>
</dbReference>
<feature type="compositionally biased region" description="Polar residues" evidence="2">
    <location>
        <begin position="749"/>
        <end position="766"/>
    </location>
</feature>
<dbReference type="InterPro" id="IPR036116">
    <property type="entry name" value="FN3_sf"/>
</dbReference>
<proteinExistence type="predicted"/>
<dbReference type="PANTHER" id="PTHR46708:SF2">
    <property type="entry name" value="FIBRONECTIN TYPE-III DOMAIN-CONTAINING PROTEIN"/>
    <property type="match status" value="1"/>
</dbReference>
<dbReference type="PANTHER" id="PTHR46708">
    <property type="entry name" value="TENASCIN"/>
    <property type="match status" value="1"/>
</dbReference>
<feature type="domain" description="Fibronectin type-III" evidence="4">
    <location>
        <begin position="910"/>
        <end position="1007"/>
    </location>
</feature>
<dbReference type="PROSITE" id="PS50853">
    <property type="entry name" value="FN3"/>
    <property type="match status" value="7"/>
</dbReference>
<dbReference type="WBParaSite" id="Pan_g24028.t1">
    <property type="protein sequence ID" value="Pan_g24028.t1"/>
    <property type="gene ID" value="Pan_g24028"/>
</dbReference>
<reference evidence="5" key="1">
    <citation type="journal article" date="2013" name="Genetics">
        <title>The draft genome and transcriptome of Panagrellus redivivus are shaped by the harsh demands of a free-living lifestyle.</title>
        <authorList>
            <person name="Srinivasan J."/>
            <person name="Dillman A.R."/>
            <person name="Macchietto M.G."/>
            <person name="Heikkinen L."/>
            <person name="Lakso M."/>
            <person name="Fracchia K.M."/>
            <person name="Antoshechkin I."/>
            <person name="Mortazavi A."/>
            <person name="Wong G."/>
            <person name="Sternberg P.W."/>
        </authorList>
    </citation>
    <scope>NUCLEOTIDE SEQUENCE [LARGE SCALE GENOMIC DNA]</scope>
    <source>
        <strain evidence="5">MT8872</strain>
    </source>
</reference>
<evidence type="ECO:0000313" key="5">
    <source>
        <dbReference type="Proteomes" id="UP000492821"/>
    </source>
</evidence>
<evidence type="ECO:0000256" key="3">
    <source>
        <dbReference type="SAM" id="Phobius"/>
    </source>
</evidence>
<dbReference type="SMART" id="SM00060">
    <property type="entry name" value="FN3"/>
    <property type="match status" value="7"/>
</dbReference>
<evidence type="ECO:0000256" key="1">
    <source>
        <dbReference type="ARBA" id="ARBA00022737"/>
    </source>
</evidence>
<dbReference type="Pfam" id="PF00041">
    <property type="entry name" value="fn3"/>
    <property type="match status" value="3"/>
</dbReference>
<feature type="compositionally biased region" description="Low complexity" evidence="2">
    <location>
        <begin position="130"/>
        <end position="150"/>
    </location>
</feature>
<evidence type="ECO:0000256" key="2">
    <source>
        <dbReference type="SAM" id="MobiDB-lite"/>
    </source>
</evidence>
<feature type="region of interest" description="Disordered" evidence="2">
    <location>
        <begin position="1449"/>
        <end position="1478"/>
    </location>
</feature>
<name>A0A7E4ZXZ0_PANRE</name>
<dbReference type="InterPro" id="IPR013783">
    <property type="entry name" value="Ig-like_fold"/>
</dbReference>
<dbReference type="InterPro" id="IPR050991">
    <property type="entry name" value="ECM_Regulatory_Proteins"/>
</dbReference>
<feature type="region of interest" description="Disordered" evidence="2">
    <location>
        <begin position="130"/>
        <end position="165"/>
    </location>
</feature>
<feature type="region of interest" description="Disordered" evidence="2">
    <location>
        <begin position="285"/>
        <end position="306"/>
    </location>
</feature>
<feature type="compositionally biased region" description="Low complexity" evidence="2">
    <location>
        <begin position="1454"/>
        <end position="1472"/>
    </location>
</feature>
<feature type="compositionally biased region" description="Low complexity" evidence="2">
    <location>
        <begin position="14"/>
        <end position="31"/>
    </location>
</feature>
<feature type="domain" description="Fibronectin type-III" evidence="4">
    <location>
        <begin position="1109"/>
        <end position="1210"/>
    </location>
</feature>
<dbReference type="Proteomes" id="UP000492821">
    <property type="component" value="Unassembled WGS sequence"/>
</dbReference>
<feature type="transmembrane region" description="Helical" evidence="3">
    <location>
        <begin position="1516"/>
        <end position="1536"/>
    </location>
</feature>
<keyword evidence="3" id="KW-1133">Transmembrane helix</keyword>
<feature type="domain" description="Fibronectin type-III" evidence="4">
    <location>
        <begin position="426"/>
        <end position="536"/>
    </location>
</feature>
<organism evidence="5 6">
    <name type="scientific">Panagrellus redivivus</name>
    <name type="common">Microworm</name>
    <dbReference type="NCBI Taxonomy" id="6233"/>
    <lineage>
        <taxon>Eukaryota</taxon>
        <taxon>Metazoa</taxon>
        <taxon>Ecdysozoa</taxon>
        <taxon>Nematoda</taxon>
        <taxon>Chromadorea</taxon>
        <taxon>Rhabditida</taxon>
        <taxon>Tylenchina</taxon>
        <taxon>Panagrolaimomorpha</taxon>
        <taxon>Panagrolaimoidea</taxon>
        <taxon>Panagrolaimidae</taxon>
        <taxon>Panagrellus</taxon>
    </lineage>
</organism>
<feature type="region of interest" description="Disordered" evidence="2">
    <location>
        <begin position="1"/>
        <end position="94"/>
    </location>
</feature>
<reference evidence="6" key="2">
    <citation type="submission" date="2020-10" db="UniProtKB">
        <authorList>
            <consortium name="WormBaseParasite"/>
        </authorList>
    </citation>
    <scope>IDENTIFICATION</scope>
</reference>
<keyword evidence="1" id="KW-0677">Repeat</keyword>
<protein>
    <submittedName>
        <fullName evidence="6">Fibronectin type-III domain-containing protein</fullName>
    </submittedName>
</protein>
<feature type="compositionally biased region" description="Pro residues" evidence="2">
    <location>
        <begin position="83"/>
        <end position="94"/>
    </location>
</feature>